<evidence type="ECO:0000259" key="6">
    <source>
        <dbReference type="PROSITE" id="PS50850"/>
    </source>
</evidence>
<dbReference type="KEGG" id="care:LT85_3583"/>
<feature type="transmembrane region" description="Helical" evidence="5">
    <location>
        <begin position="48"/>
        <end position="68"/>
    </location>
</feature>
<evidence type="ECO:0000313" key="7">
    <source>
        <dbReference type="EMBL" id="AIY42741.1"/>
    </source>
</evidence>
<feature type="domain" description="Major facilitator superfamily (MFS) profile" evidence="6">
    <location>
        <begin position="14"/>
        <end position="403"/>
    </location>
</feature>
<dbReference type="InterPro" id="IPR050382">
    <property type="entry name" value="MFS_Na/Anion_cotransporter"/>
</dbReference>
<organism evidence="7 8">
    <name type="scientific">Collimonas arenae</name>
    <dbReference type="NCBI Taxonomy" id="279058"/>
    <lineage>
        <taxon>Bacteria</taxon>
        <taxon>Pseudomonadati</taxon>
        <taxon>Pseudomonadota</taxon>
        <taxon>Betaproteobacteria</taxon>
        <taxon>Burkholderiales</taxon>
        <taxon>Oxalobacteraceae</taxon>
        <taxon>Collimonas</taxon>
    </lineage>
</organism>
<feature type="transmembrane region" description="Helical" evidence="5">
    <location>
        <begin position="105"/>
        <end position="127"/>
    </location>
</feature>
<dbReference type="CDD" id="cd17319">
    <property type="entry name" value="MFS_ExuT_GudP_like"/>
    <property type="match status" value="1"/>
</dbReference>
<dbReference type="InterPro" id="IPR020846">
    <property type="entry name" value="MFS_dom"/>
</dbReference>
<evidence type="ECO:0000256" key="4">
    <source>
        <dbReference type="ARBA" id="ARBA00023136"/>
    </source>
</evidence>
<dbReference type="GO" id="GO:0022857">
    <property type="term" value="F:transmembrane transporter activity"/>
    <property type="evidence" value="ECO:0007669"/>
    <property type="project" value="InterPro"/>
</dbReference>
<dbReference type="GO" id="GO:0016020">
    <property type="term" value="C:membrane"/>
    <property type="evidence" value="ECO:0007669"/>
    <property type="project" value="UniProtKB-SubCell"/>
</dbReference>
<dbReference type="OrthoDB" id="8596007at2"/>
<feature type="transmembrane region" description="Helical" evidence="5">
    <location>
        <begin position="80"/>
        <end position="99"/>
    </location>
</feature>
<dbReference type="AlphaFoldDB" id="A0A0A1FE64"/>
<dbReference type="PANTHER" id="PTHR11662">
    <property type="entry name" value="SOLUTE CARRIER FAMILY 17"/>
    <property type="match status" value="1"/>
</dbReference>
<name>A0A0A1FE64_9BURK</name>
<dbReference type="PROSITE" id="PS50850">
    <property type="entry name" value="MFS"/>
    <property type="match status" value="1"/>
</dbReference>
<evidence type="ECO:0000256" key="1">
    <source>
        <dbReference type="ARBA" id="ARBA00004141"/>
    </source>
</evidence>
<evidence type="ECO:0000256" key="3">
    <source>
        <dbReference type="ARBA" id="ARBA00022989"/>
    </source>
</evidence>
<dbReference type="InterPro" id="IPR011701">
    <property type="entry name" value="MFS"/>
</dbReference>
<feature type="transmembrane region" description="Helical" evidence="5">
    <location>
        <begin position="169"/>
        <end position="188"/>
    </location>
</feature>
<feature type="transmembrane region" description="Helical" evidence="5">
    <location>
        <begin position="289"/>
        <end position="308"/>
    </location>
</feature>
<sequence>MDTALEKNNHKYVVLVLLYLGWCVSYIDRAAITFAVTHIASDFHLKPAELGILLSSFFLGYSLMQLPGGWLSDRFGSKPVIVVSILFWSIFTGVTGVAWSLTSMVLIRFIFGLGEGAFPAASVKGVAEVFSNEERPKMSALLMSSNYVGSMLAPLIVAPMIIHFGWRNVFHYMGIAGFVFSAVYWFFIRPAKTQPIKKGSGAEKKKIDMEAFRNLLKTPLMWKIVAVWFGLSIVNKGLDSWMPTYLMTQRGLDLKSVGLLLPLPYVLAGISTAIGGWVMVRFFDGKERYLLIASSVSTAVFLYFMYTADSVAGVITYQCLVYFFKSFVLATCIALPTKIFPERLVGSSIGMVNLGGQSAGFISPLVIGFLVSAFSNYDYAFGFLIAAACLSVVVSIFIKTGKAATEMANNRSQPEVANNTEESHA</sequence>
<keyword evidence="4 5" id="KW-0472">Membrane</keyword>
<keyword evidence="2 5" id="KW-0812">Transmembrane</keyword>
<feature type="transmembrane region" description="Helical" evidence="5">
    <location>
        <begin position="139"/>
        <end position="163"/>
    </location>
</feature>
<gene>
    <name evidence="7" type="primary">proP</name>
    <name evidence="7" type="ORF">LT85_3583</name>
</gene>
<feature type="transmembrane region" description="Helical" evidence="5">
    <location>
        <begin position="314"/>
        <end position="337"/>
    </location>
</feature>
<dbReference type="HOGENOM" id="CLU_001265_5_1_4"/>
<dbReference type="Gene3D" id="1.20.1250.20">
    <property type="entry name" value="MFS general substrate transporter like domains"/>
    <property type="match status" value="2"/>
</dbReference>
<dbReference type="InterPro" id="IPR036259">
    <property type="entry name" value="MFS_trans_sf"/>
</dbReference>
<dbReference type="PANTHER" id="PTHR11662:SF399">
    <property type="entry name" value="FI19708P1-RELATED"/>
    <property type="match status" value="1"/>
</dbReference>
<comment type="subcellular location">
    <subcellularLocation>
        <location evidence="1">Membrane</location>
        <topology evidence="1">Multi-pass membrane protein</topology>
    </subcellularLocation>
</comment>
<proteinExistence type="predicted"/>
<reference evidence="8" key="1">
    <citation type="journal article" date="2014" name="Soil Biol. Biochem.">
        <title>Structure and function of bacterial communities in ageing soils: Insights from the Mendocino ecological staircase.</title>
        <authorList>
            <person name="Uroz S."/>
            <person name="Tech J.J."/>
            <person name="Sawaya N.A."/>
            <person name="Frey-Klett P."/>
            <person name="Leveau J.H.J."/>
        </authorList>
    </citation>
    <scope>NUCLEOTIDE SEQUENCE [LARGE SCALE GENOMIC DNA]</scope>
    <source>
        <strain evidence="8">Cal35</strain>
    </source>
</reference>
<evidence type="ECO:0000256" key="2">
    <source>
        <dbReference type="ARBA" id="ARBA00022692"/>
    </source>
</evidence>
<evidence type="ECO:0000256" key="5">
    <source>
        <dbReference type="SAM" id="Phobius"/>
    </source>
</evidence>
<feature type="transmembrane region" description="Helical" evidence="5">
    <location>
        <begin position="349"/>
        <end position="373"/>
    </location>
</feature>
<feature type="transmembrane region" description="Helical" evidence="5">
    <location>
        <begin position="12"/>
        <end position="36"/>
    </location>
</feature>
<keyword evidence="3 5" id="KW-1133">Transmembrane helix</keyword>
<dbReference type="RefSeq" id="WP_038491418.1">
    <property type="nucleotide sequence ID" value="NZ_CP009962.1"/>
</dbReference>
<dbReference type="EMBL" id="CP009962">
    <property type="protein sequence ID" value="AIY42741.1"/>
    <property type="molecule type" value="Genomic_DNA"/>
</dbReference>
<accession>A0A0A1FE64</accession>
<dbReference type="SUPFAM" id="SSF103473">
    <property type="entry name" value="MFS general substrate transporter"/>
    <property type="match status" value="1"/>
</dbReference>
<evidence type="ECO:0000313" key="8">
    <source>
        <dbReference type="Proteomes" id="UP000030302"/>
    </source>
</evidence>
<protein>
    <submittedName>
        <fullName evidence="7">L-Proline/Glycine betaine transporter ProP</fullName>
    </submittedName>
</protein>
<dbReference type="STRING" id="279058.LT85_3583"/>
<feature type="transmembrane region" description="Helical" evidence="5">
    <location>
        <begin position="379"/>
        <end position="398"/>
    </location>
</feature>
<keyword evidence="8" id="KW-1185">Reference proteome</keyword>
<dbReference type="Pfam" id="PF07690">
    <property type="entry name" value="MFS_1"/>
    <property type="match status" value="1"/>
</dbReference>
<dbReference type="Proteomes" id="UP000030302">
    <property type="component" value="Chromosome"/>
</dbReference>
<feature type="transmembrane region" description="Helical" evidence="5">
    <location>
        <begin position="258"/>
        <end position="280"/>
    </location>
</feature>